<protein>
    <submittedName>
        <fullName evidence="1">Uncharacterized protein</fullName>
    </submittedName>
</protein>
<name>A0ABR3LIX4_9TELE</name>
<dbReference type="Proteomes" id="UP001558613">
    <property type="component" value="Unassembled WGS sequence"/>
</dbReference>
<accession>A0ABR3LIX4</accession>
<gene>
    <name evidence="1" type="ORF">QQF64_017535</name>
</gene>
<evidence type="ECO:0000313" key="1">
    <source>
        <dbReference type="EMBL" id="KAL1252842.1"/>
    </source>
</evidence>
<comment type="caution">
    <text evidence="1">The sequence shown here is derived from an EMBL/GenBank/DDBJ whole genome shotgun (WGS) entry which is preliminary data.</text>
</comment>
<organism evidence="1 2">
    <name type="scientific">Cirrhinus molitorella</name>
    <name type="common">mud carp</name>
    <dbReference type="NCBI Taxonomy" id="172907"/>
    <lineage>
        <taxon>Eukaryota</taxon>
        <taxon>Metazoa</taxon>
        <taxon>Chordata</taxon>
        <taxon>Craniata</taxon>
        <taxon>Vertebrata</taxon>
        <taxon>Euteleostomi</taxon>
        <taxon>Actinopterygii</taxon>
        <taxon>Neopterygii</taxon>
        <taxon>Teleostei</taxon>
        <taxon>Ostariophysi</taxon>
        <taxon>Cypriniformes</taxon>
        <taxon>Cyprinidae</taxon>
        <taxon>Labeoninae</taxon>
        <taxon>Labeonini</taxon>
        <taxon>Cirrhinus</taxon>
    </lineage>
</organism>
<keyword evidence="2" id="KW-1185">Reference proteome</keyword>
<sequence length="94" mass="10925">MPLEVWTTKIRTCAAVLKCMLIQLGSSRSLIALLPGLMGPRAKAEKKKPSETTSVACRKREVQDARSSFWMLNQRLLQRWREREREGERRRAVQ</sequence>
<reference evidence="1 2" key="1">
    <citation type="submission" date="2023-09" db="EMBL/GenBank/DDBJ databases">
        <authorList>
            <person name="Wang M."/>
        </authorList>
    </citation>
    <scope>NUCLEOTIDE SEQUENCE [LARGE SCALE GENOMIC DNA]</scope>
    <source>
        <strain evidence="1">GT-2023</strain>
        <tissue evidence="1">Liver</tissue>
    </source>
</reference>
<evidence type="ECO:0000313" key="2">
    <source>
        <dbReference type="Proteomes" id="UP001558613"/>
    </source>
</evidence>
<proteinExistence type="predicted"/>
<dbReference type="EMBL" id="JAYMGO010000021">
    <property type="protein sequence ID" value="KAL1252842.1"/>
    <property type="molecule type" value="Genomic_DNA"/>
</dbReference>